<evidence type="ECO:0000313" key="1">
    <source>
        <dbReference type="EnsemblPlants" id="AVESA.00010b.r2.2CG0303550.1.CDS"/>
    </source>
</evidence>
<name>A0ACD5URZ2_AVESA</name>
<evidence type="ECO:0000313" key="2">
    <source>
        <dbReference type="Proteomes" id="UP001732700"/>
    </source>
</evidence>
<reference evidence="1" key="1">
    <citation type="submission" date="2021-05" db="EMBL/GenBank/DDBJ databases">
        <authorList>
            <person name="Scholz U."/>
            <person name="Mascher M."/>
            <person name="Fiebig A."/>
        </authorList>
    </citation>
    <scope>NUCLEOTIDE SEQUENCE [LARGE SCALE GENOMIC DNA]</scope>
</reference>
<accession>A0ACD5URZ2</accession>
<dbReference type="Proteomes" id="UP001732700">
    <property type="component" value="Chromosome 2C"/>
</dbReference>
<proteinExistence type="predicted"/>
<organism evidence="1 2">
    <name type="scientific">Avena sativa</name>
    <name type="common">Oat</name>
    <dbReference type="NCBI Taxonomy" id="4498"/>
    <lineage>
        <taxon>Eukaryota</taxon>
        <taxon>Viridiplantae</taxon>
        <taxon>Streptophyta</taxon>
        <taxon>Embryophyta</taxon>
        <taxon>Tracheophyta</taxon>
        <taxon>Spermatophyta</taxon>
        <taxon>Magnoliopsida</taxon>
        <taxon>Liliopsida</taxon>
        <taxon>Poales</taxon>
        <taxon>Poaceae</taxon>
        <taxon>BOP clade</taxon>
        <taxon>Pooideae</taxon>
        <taxon>Poodae</taxon>
        <taxon>Poeae</taxon>
        <taxon>Poeae Chloroplast Group 1 (Aveneae type)</taxon>
        <taxon>Aveninae</taxon>
        <taxon>Avena</taxon>
    </lineage>
</organism>
<protein>
    <submittedName>
        <fullName evidence="1">Uncharacterized protein</fullName>
    </submittedName>
</protein>
<keyword evidence="2" id="KW-1185">Reference proteome</keyword>
<reference evidence="1" key="2">
    <citation type="submission" date="2025-09" db="UniProtKB">
        <authorList>
            <consortium name="EnsemblPlants"/>
        </authorList>
    </citation>
    <scope>IDENTIFICATION</scope>
</reference>
<sequence>MFIKEGTAQAGGTEAPRQMAAAAHLRSPITSNSAASHACHTPTSAPSLSRRRLPTAREPRVASCQRRRILALSGDERGGVVATRLPAPRFLCLHGFRTSGEIMRRQVSERWPADVTSRLDLAFPDAHFPAAGESPVHGLFDPPYYEWCQFVGEDFARCSNFGECVANIEELMVREGPFDGLLGFSQGALLSAALVGLQEQGLALNRVPTVKYVIVISGGRIQSPALAAKAYANKIKCPSLHFIGDNDFAKTHGEELADSFVDPLVIRHPAGHTVPRLDEKSLQVMHSYLDRIEWDLALHSSTGADSKSNAAS</sequence>
<dbReference type="EnsemblPlants" id="AVESA.00010b.r2.2CG0303550.1">
    <property type="protein sequence ID" value="AVESA.00010b.r2.2CG0303550.1.CDS"/>
    <property type="gene ID" value="AVESA.00010b.r2.2CG0303550"/>
</dbReference>